<comment type="caution">
    <text evidence="1">The sequence shown here is derived from an EMBL/GenBank/DDBJ whole genome shotgun (WGS) entry which is preliminary data.</text>
</comment>
<name>A0A8H5FGR5_9AGAR</name>
<keyword evidence="2" id="KW-1185">Reference proteome</keyword>
<proteinExistence type="predicted"/>
<accession>A0A8H5FGR5</accession>
<sequence length="449" mass="49630">MSIAALPKEILDKIVDHIAEVPADVYPSKKPLKAVALSARCFLHRCQSHLFRDISIPTTGIPTSLLDVLETKPGLLKHVRKLVVWLNITSQPLSQQRALLRVAEHLEGLDRLLLISSNHKGDCSWNYLGPVRRAAITKMFKEQPLVHLTLCGILDLPFHLVASLPHLQTVHLAQAVTFLGADELSVQWKLVSLRCNQLAYQALPALLSLNAPAVSNSLVYLQLQVPTLEGHKATWKILICAGDSPLELLRIEYARTYELSTNILSQSLNEAILRNHTLPTYSCLRYIDIQLYSIGDNSATNVGGGGALSSPSSIPRFLHKMLGQNPQPALQIRTDWMINEDPTSQLAHATLIDRDRGWGLVDDTLSDSKLFPCLQAVRVRSDMTPPPEAEITGTTAAAVITKIRLETSSALYKTGEAVKAFDVGYEDGDRMFDVIAKPLLATEKKFIRI</sequence>
<organism evidence="1 2">
    <name type="scientific">Ephemerocybe angulata</name>
    <dbReference type="NCBI Taxonomy" id="980116"/>
    <lineage>
        <taxon>Eukaryota</taxon>
        <taxon>Fungi</taxon>
        <taxon>Dikarya</taxon>
        <taxon>Basidiomycota</taxon>
        <taxon>Agaricomycotina</taxon>
        <taxon>Agaricomycetes</taxon>
        <taxon>Agaricomycetidae</taxon>
        <taxon>Agaricales</taxon>
        <taxon>Agaricineae</taxon>
        <taxon>Psathyrellaceae</taxon>
        <taxon>Ephemerocybe</taxon>
    </lineage>
</organism>
<gene>
    <name evidence="1" type="ORF">D9611_006189</name>
</gene>
<dbReference type="Proteomes" id="UP000541558">
    <property type="component" value="Unassembled WGS sequence"/>
</dbReference>
<dbReference type="EMBL" id="JAACJK010000059">
    <property type="protein sequence ID" value="KAF5336194.1"/>
    <property type="molecule type" value="Genomic_DNA"/>
</dbReference>
<reference evidence="1 2" key="1">
    <citation type="journal article" date="2020" name="ISME J.">
        <title>Uncovering the hidden diversity of litter-decomposition mechanisms in mushroom-forming fungi.</title>
        <authorList>
            <person name="Floudas D."/>
            <person name="Bentzer J."/>
            <person name="Ahren D."/>
            <person name="Johansson T."/>
            <person name="Persson P."/>
            <person name="Tunlid A."/>
        </authorList>
    </citation>
    <scope>NUCLEOTIDE SEQUENCE [LARGE SCALE GENOMIC DNA]</scope>
    <source>
        <strain evidence="1 2">CBS 175.51</strain>
    </source>
</reference>
<dbReference type="OrthoDB" id="2887417at2759"/>
<evidence type="ECO:0000313" key="1">
    <source>
        <dbReference type="EMBL" id="KAF5336194.1"/>
    </source>
</evidence>
<protein>
    <submittedName>
        <fullName evidence="1">Uncharacterized protein</fullName>
    </submittedName>
</protein>
<dbReference type="AlphaFoldDB" id="A0A8H5FGR5"/>
<evidence type="ECO:0000313" key="2">
    <source>
        <dbReference type="Proteomes" id="UP000541558"/>
    </source>
</evidence>